<sequence>MRNPIQVLSSLTEKSKNESYRFQRLYRNLYNPEFYWLAYKNIYANTGSMTAGADGTTIDGMSDERIQRIIESMRDKSYLPKPARREYIAKKNSNKKRPL</sequence>
<keyword evidence="1" id="KW-0808">Transferase</keyword>
<proteinExistence type="predicted"/>
<feature type="non-terminal residue" evidence="1">
    <location>
        <position position="99"/>
    </location>
</feature>
<organism evidence="1 2">
    <name type="scientific">Mediterraneibacter gnavus</name>
    <name type="common">Ruminococcus gnavus</name>
    <dbReference type="NCBI Taxonomy" id="33038"/>
    <lineage>
        <taxon>Bacteria</taxon>
        <taxon>Bacillati</taxon>
        <taxon>Bacillota</taxon>
        <taxon>Clostridia</taxon>
        <taxon>Lachnospirales</taxon>
        <taxon>Lachnospiraceae</taxon>
        <taxon>Mediterraneibacter</taxon>
    </lineage>
</organism>
<gene>
    <name evidence="1" type="ORF">PNW85_08185</name>
</gene>
<dbReference type="PANTHER" id="PTHR34047">
    <property type="entry name" value="NUCLEAR INTRON MATURASE 1, MITOCHONDRIAL-RELATED"/>
    <property type="match status" value="1"/>
</dbReference>
<dbReference type="InterPro" id="IPR051083">
    <property type="entry name" value="GrpII_Intron_Splice-Mob/Def"/>
</dbReference>
<dbReference type="PANTHER" id="PTHR34047:SF8">
    <property type="entry name" value="PROTEIN YKFC"/>
    <property type="match status" value="1"/>
</dbReference>
<keyword evidence="1" id="KW-0695">RNA-directed DNA polymerase</keyword>
<evidence type="ECO:0000313" key="1">
    <source>
        <dbReference type="EMBL" id="MDB8686653.1"/>
    </source>
</evidence>
<dbReference type="AlphaFoldDB" id="A0AAW6DE28"/>
<protein>
    <submittedName>
        <fullName evidence="1">Group II intron reverse transcriptase/maturase</fullName>
    </submittedName>
</protein>
<keyword evidence="1" id="KW-0548">Nucleotidyltransferase</keyword>
<evidence type="ECO:0000313" key="2">
    <source>
        <dbReference type="Proteomes" id="UP001212160"/>
    </source>
</evidence>
<comment type="caution">
    <text evidence="1">The sequence shown here is derived from an EMBL/GenBank/DDBJ whole genome shotgun (WGS) entry which is preliminary data.</text>
</comment>
<reference evidence="1" key="1">
    <citation type="submission" date="2023-01" db="EMBL/GenBank/DDBJ databases">
        <title>Human gut microbiome strain richness.</title>
        <authorList>
            <person name="Chen-Liaw A."/>
        </authorList>
    </citation>
    <scope>NUCLEOTIDE SEQUENCE</scope>
    <source>
        <strain evidence="1">RTP21484st1_H11_RTP21484_190118</strain>
    </source>
</reference>
<dbReference type="EMBL" id="JAQMLA010000019">
    <property type="protein sequence ID" value="MDB8686653.1"/>
    <property type="molecule type" value="Genomic_DNA"/>
</dbReference>
<dbReference type="GO" id="GO:0003964">
    <property type="term" value="F:RNA-directed DNA polymerase activity"/>
    <property type="evidence" value="ECO:0007669"/>
    <property type="project" value="UniProtKB-KW"/>
</dbReference>
<dbReference type="Proteomes" id="UP001212160">
    <property type="component" value="Unassembled WGS sequence"/>
</dbReference>
<accession>A0AAW6DE28</accession>
<name>A0AAW6DE28_MEDGN</name>